<comment type="caution">
    <text evidence="6">The sequence shown here is derived from an EMBL/GenBank/DDBJ whole genome shotgun (WGS) entry which is preliminary data.</text>
</comment>
<keyword evidence="2" id="KW-0238">DNA-binding</keyword>
<evidence type="ECO:0000259" key="4">
    <source>
        <dbReference type="Pfam" id="PF01526"/>
    </source>
</evidence>
<feature type="domain" description="DUF4158" evidence="5">
    <location>
        <begin position="9"/>
        <end position="173"/>
    </location>
</feature>
<evidence type="ECO:0000256" key="1">
    <source>
        <dbReference type="ARBA" id="ARBA00022578"/>
    </source>
</evidence>
<dbReference type="InterPro" id="IPR047653">
    <property type="entry name" value="Tn3-like_transpos"/>
</dbReference>
<keyword evidence="3" id="KW-0233">DNA recombination</keyword>
<dbReference type="GO" id="GO:0004803">
    <property type="term" value="F:transposase activity"/>
    <property type="evidence" value="ECO:0007669"/>
    <property type="project" value="InterPro"/>
</dbReference>
<protein>
    <recommendedName>
        <fullName evidence="7">Tn3 family transposase</fullName>
    </recommendedName>
</protein>
<keyword evidence="1" id="KW-0815">Transposition</keyword>
<evidence type="ECO:0000256" key="3">
    <source>
        <dbReference type="ARBA" id="ARBA00023172"/>
    </source>
</evidence>
<dbReference type="InterPro" id="IPR025296">
    <property type="entry name" value="DUF4158"/>
</dbReference>
<dbReference type="InterPro" id="IPR002513">
    <property type="entry name" value="Tn3_Tnp_DDE_dom"/>
</dbReference>
<gene>
    <name evidence="6" type="ORF">LCGC14_0282030</name>
</gene>
<evidence type="ECO:0008006" key="7">
    <source>
        <dbReference type="Google" id="ProtNLM"/>
    </source>
</evidence>
<dbReference type="Pfam" id="PF13700">
    <property type="entry name" value="DUF4158"/>
    <property type="match status" value="1"/>
</dbReference>
<proteinExistence type="predicted"/>
<dbReference type="Pfam" id="PF01526">
    <property type="entry name" value="DDE_Tnp_Tn3"/>
    <property type="match status" value="1"/>
</dbReference>
<evidence type="ECO:0000259" key="5">
    <source>
        <dbReference type="Pfam" id="PF13700"/>
    </source>
</evidence>
<accession>A0A0F9U0E6</accession>
<evidence type="ECO:0000313" key="6">
    <source>
        <dbReference type="EMBL" id="KKN85034.1"/>
    </source>
</evidence>
<name>A0A0F9U0E6_9ZZZZ</name>
<dbReference type="AlphaFoldDB" id="A0A0F9U0E6"/>
<dbReference type="EMBL" id="LAZR01000163">
    <property type="protein sequence ID" value="KKN85034.1"/>
    <property type="molecule type" value="Genomic_DNA"/>
</dbReference>
<organism evidence="6">
    <name type="scientific">marine sediment metagenome</name>
    <dbReference type="NCBI Taxonomy" id="412755"/>
    <lineage>
        <taxon>unclassified sequences</taxon>
        <taxon>metagenomes</taxon>
        <taxon>ecological metagenomes</taxon>
    </lineage>
</organism>
<reference evidence="6" key="1">
    <citation type="journal article" date="2015" name="Nature">
        <title>Complex archaea that bridge the gap between prokaryotes and eukaryotes.</title>
        <authorList>
            <person name="Spang A."/>
            <person name="Saw J.H."/>
            <person name="Jorgensen S.L."/>
            <person name="Zaremba-Niedzwiedzka K."/>
            <person name="Martijn J."/>
            <person name="Lind A.E."/>
            <person name="van Eijk R."/>
            <person name="Schleper C."/>
            <person name="Guy L."/>
            <person name="Ettema T.J."/>
        </authorList>
    </citation>
    <scope>NUCLEOTIDE SEQUENCE</scope>
</reference>
<feature type="domain" description="Tn3 transposase DDE" evidence="4">
    <location>
        <begin position="589"/>
        <end position="979"/>
    </location>
</feature>
<sequence>MSKGKRLSILTEAEIEELYSPPVFSGSDQRFFFVLNDRELEVINRIRDRKHRVVAIALLGYFKSKPILLNPSFKSMQADLSFISGLYFEDLKYRRFSLKADQKSRLYERVLLLLGVSNWNDSEHQAGLVTYLLEKANSWAAPRALFDAAIEYLAHNKIAIPAYSTLQKLIGQVLVQYQKGLHEQVKATCTQALKRMLAELLSGAYTFTLQHLRQSARNFTGTELDKELQVYHHLQPWMAEVAQIQVDLGLSQMNQQYYAGRVDYYGAKLKRQATLNQQLYLLSYLQNRYQQCLERIADGFIHHVRQVKARAKAMAKEQVYQDWQNAARNIGKAADVLQLFLDDGIAPNAHFQSVQEEAFKVLNAKDLTSVCRYLSNQKQSADEAYWQHLDAESTLRTGLLRSLFCCLRIEGADQTQRLASALDQARLDLLAQQELSGASLDQRLPQKHIRPLLLNKDGSLNQARYEWYLYLQVPDRLQGQLLMPDVIKYRALEADLLKTQRWKQDKQHLLESTAQEMLMADPASLIPNMTTELSLRLHEVGHYLDETDNRDIILKHKGGKRHWRLPTTSKKHLVNNPFFGQMRSVDIADVLWVVDRDTGFIDNFEHVLGMSSKSRLFEMDLVAILIANATNQGIYGIAEISDRSYEQLRTIQANYLRLETLNNANDRINNATAKLPIFKHYYIHEGIVHVSADGQKFEAKRETFRTRYSSKYFGTAKGLSNVSLNAHHMAINNRIIGSNEHESHYLFDLLMNNSTEIIPDVVSTDTHGVNHINFALLDLFGYQFAPRYAKVGTVIEKMFNVTTDKDDRIQLSLKKPINTKRIMDHWDTIQRISVSLAQRKTDQATLVRKLSAYKSNHPLLEAFTEYNRLVKARYLLSYIDDPELRSHVQKALNRGEAYHQLRRAISQVNGDRFRGNSDEEIELWNECARLMANAIIYFNSKVLSNLLQSFEHHGKDKLAEAIKRASPVAWQSINLKGKYLFGQSSETPDIEYLMASIEEYVPLSEK</sequence>
<dbReference type="NCBIfam" id="NF033527">
    <property type="entry name" value="transpos_Tn3"/>
    <property type="match status" value="1"/>
</dbReference>
<dbReference type="GO" id="GO:0003677">
    <property type="term" value="F:DNA binding"/>
    <property type="evidence" value="ECO:0007669"/>
    <property type="project" value="UniProtKB-KW"/>
</dbReference>
<evidence type="ECO:0000256" key="2">
    <source>
        <dbReference type="ARBA" id="ARBA00023125"/>
    </source>
</evidence>
<dbReference type="GO" id="GO:0006313">
    <property type="term" value="P:DNA transposition"/>
    <property type="evidence" value="ECO:0007669"/>
    <property type="project" value="InterPro"/>
</dbReference>